<evidence type="ECO:0000256" key="4">
    <source>
        <dbReference type="ARBA" id="ARBA00022763"/>
    </source>
</evidence>
<evidence type="ECO:0000313" key="11">
    <source>
        <dbReference type="EMBL" id="AAS50193.1"/>
    </source>
</evidence>
<organism evidence="11 12">
    <name type="scientific">Eremothecium gossypii (strain ATCC 10895 / CBS 109.51 / FGSC 9923 / NRRL Y-1056)</name>
    <name type="common">Yeast</name>
    <name type="synonym">Ashbya gossypii</name>
    <dbReference type="NCBI Taxonomy" id="284811"/>
    <lineage>
        <taxon>Eukaryota</taxon>
        <taxon>Fungi</taxon>
        <taxon>Dikarya</taxon>
        <taxon>Ascomycota</taxon>
        <taxon>Saccharomycotina</taxon>
        <taxon>Saccharomycetes</taxon>
        <taxon>Saccharomycetales</taxon>
        <taxon>Saccharomycetaceae</taxon>
        <taxon>Eremothecium</taxon>
    </lineage>
</organism>
<evidence type="ECO:0000256" key="10">
    <source>
        <dbReference type="SAM" id="MobiDB-lite"/>
    </source>
</evidence>
<keyword evidence="7" id="KW-0804">Transcription</keyword>
<dbReference type="PIRSF" id="PIRSF027124">
    <property type="entry name" value="Histone_acetylase_Rtt109"/>
    <property type="match status" value="1"/>
</dbReference>
<dbReference type="OMA" id="FLEHLIV"/>
<keyword evidence="5" id="KW-0007">Acetylation</keyword>
<protein>
    <recommendedName>
        <fullName evidence="2">histone acetyltransferase</fullName>
        <ecNumber evidence="2">2.3.1.48</ecNumber>
    </recommendedName>
</protein>
<dbReference type="FunCoup" id="Q75F89">
    <property type="interactions" value="46"/>
</dbReference>
<evidence type="ECO:0000256" key="6">
    <source>
        <dbReference type="ARBA" id="ARBA00023015"/>
    </source>
</evidence>
<dbReference type="PROSITE" id="PS51728">
    <property type="entry name" value="RTT109_HAT"/>
    <property type="match status" value="1"/>
</dbReference>
<dbReference type="PANTHER" id="PTHR31571">
    <property type="entry name" value="ALTERED INHERITANCE OF MITOCHONDRIA PROTEIN 6"/>
    <property type="match status" value="1"/>
</dbReference>
<dbReference type="GO" id="GO:0005634">
    <property type="term" value="C:nucleus"/>
    <property type="evidence" value="ECO:0000318"/>
    <property type="project" value="GO_Central"/>
</dbReference>
<evidence type="ECO:0000256" key="8">
    <source>
        <dbReference type="ARBA" id="ARBA00023242"/>
    </source>
</evidence>
<dbReference type="RefSeq" id="NP_982369.1">
    <property type="nucleotide sequence ID" value="NM_207722.1"/>
</dbReference>
<reference evidence="11 12" key="1">
    <citation type="journal article" date="2004" name="Science">
        <title>The Ashbya gossypii genome as a tool for mapping the ancient Saccharomyces cerevisiae genome.</title>
        <authorList>
            <person name="Dietrich F.S."/>
            <person name="Voegeli S."/>
            <person name="Brachat S."/>
            <person name="Lerch A."/>
            <person name="Gates K."/>
            <person name="Steiner S."/>
            <person name="Mohr C."/>
            <person name="Pohlmann R."/>
            <person name="Luedi P."/>
            <person name="Choi S."/>
            <person name="Wing R.A."/>
            <person name="Flavier A."/>
            <person name="Gaffney T.D."/>
            <person name="Philippsen P."/>
        </authorList>
    </citation>
    <scope>NUCLEOTIDE SEQUENCE [LARGE SCALE GENOMIC DNA]</scope>
    <source>
        <strain evidence="12">ATCC 10895 / CBS 109.51 / FGSC 9923 / NRRL Y-1056</strain>
    </source>
</reference>
<dbReference type="InterPro" id="IPR013178">
    <property type="entry name" value="Histone_AcTrfase_Rtt109/CBP"/>
</dbReference>
<dbReference type="InterPro" id="IPR016849">
    <property type="entry name" value="Rtt109"/>
</dbReference>
<keyword evidence="12" id="KW-1185">Reference proteome</keyword>
<evidence type="ECO:0000256" key="1">
    <source>
        <dbReference type="ARBA" id="ARBA00004123"/>
    </source>
</evidence>
<keyword evidence="8" id="KW-0539">Nucleus</keyword>
<dbReference type="eggNOG" id="KOG4534">
    <property type="taxonomic scope" value="Eukaryota"/>
</dbReference>
<dbReference type="GO" id="GO:0032931">
    <property type="term" value="F:histone H3K56 acetyltransferase activity"/>
    <property type="evidence" value="ECO:0000318"/>
    <property type="project" value="GO_Central"/>
</dbReference>
<dbReference type="KEGG" id="ago:AGOS_AAL173C"/>
<dbReference type="EC" id="2.3.1.48" evidence="2"/>
<keyword evidence="4" id="KW-0227">DNA damage</keyword>
<sequence length="420" mass="46341">MGLKELLAEALPAGHDFDVLHLQSPATERPPLTEASGCSPTTIAAQHFFTLSNNSKVFYALQVVVYICIEGTSGDRMLFVSKADTNGYCDVRVDVRRATRALLQFLLSIDPSHYLQRVRRMRIDPAACKGLITPATNAVDALRILAQRYRTGNLDVRAAADRARYTSFPCPPQYTTRLALFTRAEPHYLFSESAQNPAKHVLPGDRLLRWWLASVDDLLVTLFDPATDAALLIPGEDSAVTAHYLRPVRFPRWRVGHVFGGSAEDPALTRIPRFPDDPKGRFLDDLAHEGRNPSLRAFWTELVARQEFRLGVVVGVVGAAGLYTGPCARPAPEDLLCPASPADYVHVKHYVTAEEYATAAGASEAHRNLVDCLLLRYGVAMPRVRGAHSTTPRPAPTQDATKRPAVNDLTARCVRKKPRC</sequence>
<dbReference type="AlphaFoldDB" id="Q75F89"/>
<keyword evidence="3" id="KW-0808">Transferase</keyword>
<evidence type="ECO:0000313" key="12">
    <source>
        <dbReference type="Proteomes" id="UP000000591"/>
    </source>
</evidence>
<dbReference type="Proteomes" id="UP000000591">
    <property type="component" value="Chromosome I"/>
</dbReference>
<dbReference type="InterPro" id="IPR051236">
    <property type="entry name" value="HAT_RTT109-like"/>
</dbReference>
<dbReference type="SMART" id="SM01250">
    <property type="entry name" value="KAT11"/>
    <property type="match status" value="1"/>
</dbReference>
<dbReference type="STRING" id="284811.Q75F89"/>
<name>Q75F89_EREGS</name>
<dbReference type="GeneID" id="4618402"/>
<evidence type="ECO:0000256" key="7">
    <source>
        <dbReference type="ARBA" id="ARBA00023163"/>
    </source>
</evidence>
<proteinExistence type="predicted"/>
<accession>Q75F89</accession>
<evidence type="ECO:0000256" key="5">
    <source>
        <dbReference type="ARBA" id="ARBA00022990"/>
    </source>
</evidence>
<keyword evidence="6" id="KW-0805">Transcription regulation</keyword>
<dbReference type="GO" id="GO:0006355">
    <property type="term" value="P:regulation of DNA-templated transcription"/>
    <property type="evidence" value="ECO:0007669"/>
    <property type="project" value="InterPro"/>
</dbReference>
<dbReference type="InParanoid" id="Q75F89"/>
<evidence type="ECO:0000256" key="9">
    <source>
        <dbReference type="ARBA" id="ARBA00048940"/>
    </source>
</evidence>
<dbReference type="GO" id="GO:0006974">
    <property type="term" value="P:DNA damage response"/>
    <property type="evidence" value="ECO:0000318"/>
    <property type="project" value="GO_Central"/>
</dbReference>
<dbReference type="HOGENOM" id="CLU_050421_0_0_1"/>
<gene>
    <name evidence="11" type="ORF">AGOS_AAL173C</name>
</gene>
<reference evidence="12" key="2">
    <citation type="journal article" date="2013" name="G3 (Bethesda)">
        <title>Genomes of Ashbya fungi isolated from insects reveal four mating-type loci, numerous translocations, lack of transposons, and distinct gene duplications.</title>
        <authorList>
            <person name="Dietrich F.S."/>
            <person name="Voegeli S."/>
            <person name="Kuo S."/>
            <person name="Philippsen P."/>
        </authorList>
    </citation>
    <scope>GENOME REANNOTATION</scope>
    <source>
        <strain evidence="12">ATCC 10895 / CBS 109.51 / FGSC 9923 / NRRL Y-1056</strain>
    </source>
</reference>
<evidence type="ECO:0000256" key="2">
    <source>
        <dbReference type="ARBA" id="ARBA00013184"/>
    </source>
</evidence>
<evidence type="ECO:0000256" key="3">
    <source>
        <dbReference type="ARBA" id="ARBA00022679"/>
    </source>
</evidence>
<dbReference type="Pfam" id="PF08214">
    <property type="entry name" value="HAT_KAT11"/>
    <property type="match status" value="1"/>
</dbReference>
<comment type="catalytic activity">
    <reaction evidence="9">
        <text>L-lysyl-[histone] + acetyl-CoA = N(6)-acetyl-L-lysyl-[histone] + CoA + H(+)</text>
        <dbReference type="Rhea" id="RHEA:21992"/>
        <dbReference type="Rhea" id="RHEA-COMP:9845"/>
        <dbReference type="Rhea" id="RHEA-COMP:11338"/>
        <dbReference type="ChEBI" id="CHEBI:15378"/>
        <dbReference type="ChEBI" id="CHEBI:29969"/>
        <dbReference type="ChEBI" id="CHEBI:57287"/>
        <dbReference type="ChEBI" id="CHEBI:57288"/>
        <dbReference type="ChEBI" id="CHEBI:61930"/>
        <dbReference type="EC" id="2.3.1.48"/>
    </reaction>
    <physiologicalReaction direction="left-to-right" evidence="9">
        <dbReference type="Rhea" id="RHEA:21993"/>
    </physiologicalReaction>
</comment>
<dbReference type="OrthoDB" id="3361892at2759"/>
<dbReference type="PANTHER" id="PTHR31571:SF2">
    <property type="entry name" value="HISTONE ACETYLTRANSFERASE RTT109"/>
    <property type="match status" value="1"/>
</dbReference>
<feature type="region of interest" description="Disordered" evidence="10">
    <location>
        <begin position="385"/>
        <end position="407"/>
    </location>
</feature>
<dbReference type="EMBL" id="AE016814">
    <property type="protein sequence ID" value="AAS50193.1"/>
    <property type="molecule type" value="Genomic_DNA"/>
</dbReference>
<comment type="subcellular location">
    <subcellularLocation>
        <location evidence="1">Nucleus</location>
    </subcellularLocation>
</comment>